<name>A0A8T7LTU9_9CHLR</name>
<gene>
    <name evidence="1" type="ORF">HXX08_06275</name>
    <name evidence="2" type="ORF">OZ401_000604</name>
</gene>
<dbReference type="AlphaFoldDB" id="A0A8T7LTU9"/>
<evidence type="ECO:0000313" key="1">
    <source>
        <dbReference type="EMBL" id="NWJ45468.1"/>
    </source>
</evidence>
<evidence type="ECO:0000313" key="4">
    <source>
        <dbReference type="Proteomes" id="UP001431572"/>
    </source>
</evidence>
<dbReference type="EMBL" id="CP128399">
    <property type="protein sequence ID" value="WJW67342.1"/>
    <property type="molecule type" value="Genomic_DNA"/>
</dbReference>
<sequence length="75" mass="8092">MTDQEVIAILANCKALAAKIQKLGVDFALNQNDSDTLLAFKAVYQSGRAWSLLPAAGLTQQDYLLLGKLVGRKSI</sequence>
<evidence type="ECO:0000313" key="3">
    <source>
        <dbReference type="Proteomes" id="UP000521676"/>
    </source>
</evidence>
<reference evidence="2" key="2">
    <citation type="journal article" date="2024" name="Nature">
        <title>Anoxygenic phototroph of the Chloroflexota uses a type I reaction centre.</title>
        <authorList>
            <person name="Tsuji J.M."/>
            <person name="Shaw N.A."/>
            <person name="Nagashima S."/>
            <person name="Venkiteswaran J.J."/>
            <person name="Schiff S.L."/>
            <person name="Watanabe T."/>
            <person name="Fukui M."/>
            <person name="Hanada S."/>
            <person name="Tank M."/>
            <person name="Neufeld J.D."/>
        </authorList>
    </citation>
    <scope>NUCLEOTIDE SEQUENCE</scope>
    <source>
        <strain evidence="2">L227-S17</strain>
    </source>
</reference>
<protein>
    <submittedName>
        <fullName evidence="1">Uncharacterized protein</fullName>
    </submittedName>
</protein>
<proteinExistence type="predicted"/>
<organism evidence="1 3">
    <name type="scientific">Candidatus Chlorohelix allophototropha</name>
    <dbReference type="NCBI Taxonomy" id="3003348"/>
    <lineage>
        <taxon>Bacteria</taxon>
        <taxon>Bacillati</taxon>
        <taxon>Chloroflexota</taxon>
        <taxon>Chloroflexia</taxon>
        <taxon>Candidatus Chloroheliales</taxon>
        <taxon>Candidatus Chloroheliaceae</taxon>
        <taxon>Candidatus Chlorohelix</taxon>
    </lineage>
</organism>
<dbReference type="EMBL" id="JACATZ010000001">
    <property type="protein sequence ID" value="NWJ45468.1"/>
    <property type="molecule type" value="Genomic_DNA"/>
</dbReference>
<evidence type="ECO:0000313" key="2">
    <source>
        <dbReference type="EMBL" id="WJW67342.1"/>
    </source>
</evidence>
<accession>A0A8T7LTU9</accession>
<dbReference type="Proteomes" id="UP000521676">
    <property type="component" value="Unassembled WGS sequence"/>
</dbReference>
<dbReference type="Proteomes" id="UP001431572">
    <property type="component" value="Chromosome 1"/>
</dbReference>
<keyword evidence="4" id="KW-1185">Reference proteome</keyword>
<reference evidence="1 3" key="1">
    <citation type="submission" date="2020-06" db="EMBL/GenBank/DDBJ databases">
        <title>Anoxygenic phototrophic Chloroflexota member uses a Type I reaction center.</title>
        <authorList>
            <person name="Tsuji J.M."/>
            <person name="Shaw N.A."/>
            <person name="Nagashima S."/>
            <person name="Venkiteswaran J."/>
            <person name="Schiff S.L."/>
            <person name="Hanada S."/>
            <person name="Tank M."/>
            <person name="Neufeld J.D."/>
        </authorList>
    </citation>
    <scope>NUCLEOTIDE SEQUENCE [LARGE SCALE GENOMIC DNA]</scope>
    <source>
        <strain evidence="1">L227-S17</strain>
    </source>
</reference>
<dbReference type="RefSeq" id="WP_341469235.1">
    <property type="nucleotide sequence ID" value="NZ_CP128399.1"/>
</dbReference>